<dbReference type="PANTHER" id="PTHR10782:SF4">
    <property type="entry name" value="TONALLI, ISOFORM E"/>
    <property type="match status" value="1"/>
</dbReference>
<evidence type="ECO:0000313" key="8">
    <source>
        <dbReference type="Proteomes" id="UP001168146"/>
    </source>
</evidence>
<feature type="compositionally biased region" description="Polar residues" evidence="5">
    <location>
        <begin position="81"/>
        <end position="96"/>
    </location>
</feature>
<dbReference type="Gene3D" id="3.30.40.10">
    <property type="entry name" value="Zinc/RING finger domain, C3HC4 (zinc finger)"/>
    <property type="match status" value="1"/>
</dbReference>
<evidence type="ECO:0000313" key="7">
    <source>
        <dbReference type="EMBL" id="KAK0307826.1"/>
    </source>
</evidence>
<dbReference type="InterPro" id="IPR004181">
    <property type="entry name" value="Znf_MIZ"/>
</dbReference>
<dbReference type="GO" id="GO:0061665">
    <property type="term" value="F:SUMO ligase activity"/>
    <property type="evidence" value="ECO:0007669"/>
    <property type="project" value="TreeGrafter"/>
</dbReference>
<feature type="region of interest" description="Disordered" evidence="5">
    <location>
        <begin position="905"/>
        <end position="928"/>
    </location>
</feature>
<feature type="region of interest" description="Disordered" evidence="5">
    <location>
        <begin position="1046"/>
        <end position="1072"/>
    </location>
</feature>
<evidence type="ECO:0000256" key="4">
    <source>
        <dbReference type="PROSITE-ProRule" id="PRU00452"/>
    </source>
</evidence>
<reference evidence="7" key="1">
    <citation type="submission" date="2021-12" db="EMBL/GenBank/DDBJ databases">
        <title>Black yeast isolated from Biological Soil Crust.</title>
        <authorList>
            <person name="Kurbessoian T."/>
        </authorList>
    </citation>
    <scope>NUCLEOTIDE SEQUENCE</scope>
    <source>
        <strain evidence="7">CCFEE 5208</strain>
    </source>
</reference>
<gene>
    <name evidence="7" type="ORF">LTR82_015762</name>
</gene>
<feature type="region of interest" description="Disordered" evidence="5">
    <location>
        <begin position="145"/>
        <end position="276"/>
    </location>
</feature>
<feature type="region of interest" description="Disordered" evidence="5">
    <location>
        <begin position="692"/>
        <end position="712"/>
    </location>
</feature>
<name>A0AAN6FB98_9PEZI</name>
<dbReference type="GO" id="GO:0008270">
    <property type="term" value="F:zinc ion binding"/>
    <property type="evidence" value="ECO:0007669"/>
    <property type="project" value="UniProtKB-KW"/>
</dbReference>
<evidence type="ECO:0000259" key="6">
    <source>
        <dbReference type="PROSITE" id="PS51044"/>
    </source>
</evidence>
<organism evidence="7 8">
    <name type="scientific">Friedmanniomyces endolithicus</name>
    <dbReference type="NCBI Taxonomy" id="329885"/>
    <lineage>
        <taxon>Eukaryota</taxon>
        <taxon>Fungi</taxon>
        <taxon>Dikarya</taxon>
        <taxon>Ascomycota</taxon>
        <taxon>Pezizomycotina</taxon>
        <taxon>Dothideomycetes</taxon>
        <taxon>Dothideomycetidae</taxon>
        <taxon>Mycosphaerellales</taxon>
        <taxon>Teratosphaeriaceae</taxon>
        <taxon>Friedmanniomyces</taxon>
    </lineage>
</organism>
<dbReference type="PANTHER" id="PTHR10782">
    <property type="entry name" value="ZINC FINGER MIZ DOMAIN-CONTAINING PROTEIN"/>
    <property type="match status" value="1"/>
</dbReference>
<evidence type="ECO:0000256" key="3">
    <source>
        <dbReference type="ARBA" id="ARBA00022833"/>
    </source>
</evidence>
<protein>
    <recommendedName>
        <fullName evidence="6">SP-RING-type domain-containing protein</fullName>
    </recommendedName>
</protein>
<dbReference type="EMBL" id="JASUXU010000091">
    <property type="protein sequence ID" value="KAK0307826.1"/>
    <property type="molecule type" value="Genomic_DNA"/>
</dbReference>
<feature type="domain" description="SP-RING-type" evidence="6">
    <location>
        <begin position="926"/>
        <end position="1020"/>
    </location>
</feature>
<dbReference type="GO" id="GO:0016925">
    <property type="term" value="P:protein sumoylation"/>
    <property type="evidence" value="ECO:0007669"/>
    <property type="project" value="TreeGrafter"/>
</dbReference>
<feature type="region of interest" description="Disordered" evidence="5">
    <location>
        <begin position="590"/>
        <end position="635"/>
    </location>
</feature>
<evidence type="ECO:0000256" key="2">
    <source>
        <dbReference type="ARBA" id="ARBA00022771"/>
    </source>
</evidence>
<proteinExistence type="predicted"/>
<dbReference type="InterPro" id="IPR013083">
    <property type="entry name" value="Znf_RING/FYVE/PHD"/>
</dbReference>
<evidence type="ECO:0000256" key="5">
    <source>
        <dbReference type="SAM" id="MobiDB-lite"/>
    </source>
</evidence>
<feature type="compositionally biased region" description="Polar residues" evidence="5">
    <location>
        <begin position="592"/>
        <end position="607"/>
    </location>
</feature>
<feature type="compositionally biased region" description="Polar residues" evidence="5">
    <location>
        <begin position="217"/>
        <end position="233"/>
    </location>
</feature>
<sequence>MVDPITSPKRRRTDGGPATADAVAQSDLALQVFRRNRQNRWMASTVIQPAAAGNSARETNATAAAPNGIASNGVRPGGSAQGMNVQGSSTKESNQEAARWESVLTAAVAADGRSAPVVDVGFPYVAPPITAGATAQIGRKSLEPQAGTATARQGLPSPAPSEGDSIQSPLPIDGSMPAPTAAPRRGPERPRNEFATALRRSGSPTVRQILPADPARNGQSQNNAHSRRVSSGSGPAVRNPSRLQTQTNAPSPLQSAQSHPFRPGAPSPALTGRPTIIQRPSNANAHYATGGQPPVFVPLITQYPLEAKKHFVQLFNVPALLGIVDFRSHQLALADPDGTLYRSDQGRLNLLKQAVEQQDSFYVVLSQLYCLRTTSPSSLPQAVSQMIVREDSWKQLEALLCPNESLLPSNVAWFAAFPSPIMTIYSSEHPAFKSAYETQVRAVAECLIKLPQQWQAMTEESIAREAPPLAQDMAERLSLHSPILQNTVFRAIARFYFARAELSNSEDGIETLMRLHHLDQTQYAQGIRRTAVQKSNAYLAYRLLFSTWKRYDAWAKRHIERQNDPNYQFRDQPLIPFQIPAESLAAFGLQVPPSQNMPPSQTLSGQNMVPGQPQQYHPQQQHGHPVQQREASTSVQSVNLTLPQQSHAIQHNTPALAQQQQVLPRPAMQGGPAHTTQPQQSAKLPLPRLSRLLPSATDPARPQPTHPDSVRSALHQAHLRDPILIAAKVGEKTPKLYRQVDHVCLTPTRIHRHRPTQLLTFKVDDDPATTVPKQTPGGVGTLSREMITETTKQYRLRCGRIDTDTGFPTLSSWLETDNIWPDTVWFNLNGVPLDARKKLQHGRYLPIDLTHLVRLGSNELQITVNRTSKDTTPFDYAVAVERVGVSSHETLLSKIPTIPESESLASLKQSLSGPTPTPTTTDAPADDDDIQLISNSLTIKLLDPFSGTRIFTTPVRGALCLHRDPFDLDIYLSTREPRNRSPETPSAVDTWRCPICRRDARPEMLVVDGFLVGVRRDLEARGVAGGCRAIVVDAQGEWRVKAEEMKGVRSGSLEREERGKDGKGPVEVIELD</sequence>
<feature type="compositionally biased region" description="Low complexity" evidence="5">
    <location>
        <begin position="609"/>
        <end position="628"/>
    </location>
</feature>
<keyword evidence="3" id="KW-0862">Zinc</keyword>
<keyword evidence="2 4" id="KW-0863">Zinc-finger</keyword>
<feature type="compositionally biased region" description="Basic and acidic residues" evidence="5">
    <location>
        <begin position="1046"/>
        <end position="1064"/>
    </location>
</feature>
<feature type="region of interest" description="Disordered" evidence="5">
    <location>
        <begin position="666"/>
        <end position="685"/>
    </location>
</feature>
<evidence type="ECO:0000256" key="1">
    <source>
        <dbReference type="ARBA" id="ARBA00022723"/>
    </source>
</evidence>
<dbReference type="Proteomes" id="UP001168146">
    <property type="component" value="Unassembled WGS sequence"/>
</dbReference>
<comment type="caution">
    <text evidence="7">The sequence shown here is derived from an EMBL/GenBank/DDBJ whole genome shotgun (WGS) entry which is preliminary data.</text>
</comment>
<dbReference type="AlphaFoldDB" id="A0AAN6FB98"/>
<feature type="compositionally biased region" description="Polar residues" evidence="5">
    <location>
        <begin position="241"/>
        <end position="258"/>
    </location>
</feature>
<dbReference type="PROSITE" id="PS51044">
    <property type="entry name" value="ZF_SP_RING"/>
    <property type="match status" value="1"/>
</dbReference>
<keyword evidence="1" id="KW-0479">Metal-binding</keyword>
<feature type="region of interest" description="Disordered" evidence="5">
    <location>
        <begin position="1"/>
        <end position="22"/>
    </location>
</feature>
<accession>A0AAN6FB98</accession>
<feature type="region of interest" description="Disordered" evidence="5">
    <location>
        <begin position="78"/>
        <end position="98"/>
    </location>
</feature>
<dbReference type="GO" id="GO:0000785">
    <property type="term" value="C:chromatin"/>
    <property type="evidence" value="ECO:0007669"/>
    <property type="project" value="TreeGrafter"/>
</dbReference>